<dbReference type="Pfam" id="PF23524">
    <property type="entry name" value="MGAT4A_C"/>
    <property type="match status" value="1"/>
</dbReference>
<name>A0AAV4M915_9ARAC</name>
<keyword evidence="3" id="KW-0808">Transferase</keyword>
<dbReference type="PANTHER" id="PTHR12062">
    <property type="entry name" value="N-ACETYLGLUCOSAMINYLTRANSFERASE VI"/>
    <property type="match status" value="1"/>
</dbReference>
<accession>A0AAV4M915</accession>
<evidence type="ECO:0000259" key="4">
    <source>
        <dbReference type="Pfam" id="PF04666"/>
    </source>
</evidence>
<comment type="caution">
    <text evidence="6">The sequence shown here is derived from an EMBL/GenBank/DDBJ whole genome shotgun (WGS) entry which is preliminary data.</text>
</comment>
<feature type="domain" description="MGAT4 conserved region" evidence="4">
    <location>
        <begin position="65"/>
        <end position="330"/>
    </location>
</feature>
<evidence type="ECO:0000313" key="6">
    <source>
        <dbReference type="EMBL" id="GIX68360.1"/>
    </source>
</evidence>
<reference evidence="6 7" key="1">
    <citation type="submission" date="2021-06" db="EMBL/GenBank/DDBJ databases">
        <title>Caerostris darwini draft genome.</title>
        <authorList>
            <person name="Kono N."/>
            <person name="Arakawa K."/>
        </authorList>
    </citation>
    <scope>NUCLEOTIDE SEQUENCE [LARGE SCALE GENOMIC DNA]</scope>
</reference>
<dbReference type="GO" id="GO:0008375">
    <property type="term" value="F:acetylglucosaminyltransferase activity"/>
    <property type="evidence" value="ECO:0007669"/>
    <property type="project" value="TreeGrafter"/>
</dbReference>
<evidence type="ECO:0000313" key="7">
    <source>
        <dbReference type="Proteomes" id="UP001054837"/>
    </source>
</evidence>
<organism evidence="6 7">
    <name type="scientific">Caerostris darwini</name>
    <dbReference type="NCBI Taxonomy" id="1538125"/>
    <lineage>
        <taxon>Eukaryota</taxon>
        <taxon>Metazoa</taxon>
        <taxon>Ecdysozoa</taxon>
        <taxon>Arthropoda</taxon>
        <taxon>Chelicerata</taxon>
        <taxon>Arachnida</taxon>
        <taxon>Araneae</taxon>
        <taxon>Araneomorphae</taxon>
        <taxon>Entelegynae</taxon>
        <taxon>Araneoidea</taxon>
        <taxon>Araneidae</taxon>
        <taxon>Caerostris</taxon>
    </lineage>
</organism>
<evidence type="ECO:0000256" key="3">
    <source>
        <dbReference type="ARBA" id="ARBA00022679"/>
    </source>
</evidence>
<dbReference type="Pfam" id="PF04666">
    <property type="entry name" value="MGAT4_cons"/>
    <property type="match status" value="1"/>
</dbReference>
<comment type="pathway">
    <text evidence="1">Protein modification; protein glycosylation.</text>
</comment>
<dbReference type="EMBL" id="BPLQ01000176">
    <property type="protein sequence ID" value="GIX68360.1"/>
    <property type="molecule type" value="Genomic_DNA"/>
</dbReference>
<evidence type="ECO:0000259" key="5">
    <source>
        <dbReference type="Pfam" id="PF23524"/>
    </source>
</evidence>
<dbReference type="Proteomes" id="UP001054837">
    <property type="component" value="Unassembled WGS sequence"/>
</dbReference>
<sequence length="483" mass="55960">MRKITILSIVVCAAFFLISDWYWISKHFVKNLNIGNESTSLNIGWESAVKETVSICKQCTLLMKIKALTNKSDNVELSIPQRLEVVKMYGRIPSSRKNLVIGIPTISRRKENYLHQTLQSVIDSMDSTESSNVTILVLFVDTDPDLRRKRAKETAYRFTSSVKSGLLLLYQILPEFYPQMSITRRTYNDSIERIKWRSKQVLDFAFLLMHSQNLSEYFLILEDDVVTTPHFITSIQKFVKERDSSDWVSLTFSSFFIIGRLFKNKDLHKLREFLVLFHLEKPVDLLIMQFLDLLVPSKTIVTRRIPGLFQHIGLFSSLEGKVQKAKDRSFTSTSRMFHFDNPPADIVTTLGVYKKHYPELCYYDSNKFFWGSAPKRNDTFDIIFRKPVKVKRIFISSGLATHKDDVIKFAELKVSPLFEKMVTDRKAACADFYTVALFEKGKVDISSNSTLKSEIQCIRISFIKQHSNWILINEISIDSEKLI</sequence>
<dbReference type="InterPro" id="IPR057279">
    <property type="entry name" value="MGAT4"/>
</dbReference>
<gene>
    <name evidence="6" type="primary">MGAT4C</name>
    <name evidence="6" type="ORF">CDAR_319911</name>
</gene>
<dbReference type="GO" id="GO:0006487">
    <property type="term" value="P:protein N-linked glycosylation"/>
    <property type="evidence" value="ECO:0007669"/>
    <property type="project" value="TreeGrafter"/>
</dbReference>
<proteinExistence type="predicted"/>
<dbReference type="PANTHER" id="PTHR12062:SF33">
    <property type="entry name" value="ALPHA-1,6-MANNOSYL-GLYCOPROTEIN 4-BETA-N-ACETYLGLUCOSAMINYLTRANSFERASE-LIKE"/>
    <property type="match status" value="1"/>
</dbReference>
<keyword evidence="7" id="KW-1185">Reference proteome</keyword>
<evidence type="ECO:0000256" key="1">
    <source>
        <dbReference type="ARBA" id="ARBA00004922"/>
    </source>
</evidence>
<dbReference type="AlphaFoldDB" id="A0AAV4M915"/>
<protein>
    <submittedName>
        <fullName evidence="6">Alpha-1,3-mannosyl-glycoprotein 4-beta-N-acetylglucosaminyltransferase C</fullName>
    </submittedName>
</protein>
<dbReference type="InterPro" id="IPR006759">
    <property type="entry name" value="Glyco_transf_54"/>
</dbReference>
<dbReference type="InterPro" id="IPR056576">
    <property type="entry name" value="MGAT4_A/B/C_C"/>
</dbReference>
<keyword evidence="2" id="KW-0328">Glycosyltransferase</keyword>
<evidence type="ECO:0000256" key="2">
    <source>
        <dbReference type="ARBA" id="ARBA00022676"/>
    </source>
</evidence>
<feature type="domain" description="MGAT4 A/B/C C-terminal" evidence="5">
    <location>
        <begin position="344"/>
        <end position="474"/>
    </location>
</feature>